<gene>
    <name evidence="1" type="ORF">C1706_03705</name>
</gene>
<evidence type="ECO:0000313" key="2">
    <source>
        <dbReference type="Proteomes" id="UP000290624"/>
    </source>
</evidence>
<protein>
    <submittedName>
        <fullName evidence="1">Uncharacterized protein</fullName>
    </submittedName>
</protein>
<dbReference type="OrthoDB" id="3733423at2"/>
<accession>A0A4Q2EHF1</accession>
<sequence>MTARWHRALGLALTGETLELGVQDAFDVDAAVAALAAAGWDAERVHDHAHQCAGSVPWPHPVAAHERDGVGPAEFHAAILRLRERLGLSALEVRPPSTRTRLDADERRLLADVPPHFGRT</sequence>
<dbReference type="EMBL" id="PPCV01000002">
    <property type="protein sequence ID" value="RXW32990.1"/>
    <property type="molecule type" value="Genomic_DNA"/>
</dbReference>
<reference evidence="1 2" key="1">
    <citation type="submission" date="2018-01" db="EMBL/GenBank/DDBJ databases">
        <title>Lactibacter flavus gen. nov., sp. nov., a novel bacterium of the family Propionibacteriaceae isolated from raw milk and dairy products.</title>
        <authorList>
            <person name="Wenning M."/>
            <person name="Breitenwieser F."/>
            <person name="Huptas C."/>
            <person name="von Neubeck M."/>
            <person name="Busse H.-J."/>
            <person name="Scherer S."/>
        </authorList>
    </citation>
    <scope>NUCLEOTIDE SEQUENCE [LARGE SCALE GENOMIC DNA]</scope>
    <source>
        <strain evidence="1 2">VG341</strain>
    </source>
</reference>
<proteinExistence type="predicted"/>
<dbReference type="RefSeq" id="WP_129457890.1">
    <property type="nucleotide sequence ID" value="NZ_PPCV01000002.1"/>
</dbReference>
<dbReference type="AlphaFoldDB" id="A0A4Q2EHF1"/>
<dbReference type="Proteomes" id="UP000290624">
    <property type="component" value="Unassembled WGS sequence"/>
</dbReference>
<organism evidence="1 2">
    <name type="scientific">Propioniciclava flava</name>
    <dbReference type="NCBI Taxonomy" id="2072026"/>
    <lineage>
        <taxon>Bacteria</taxon>
        <taxon>Bacillati</taxon>
        <taxon>Actinomycetota</taxon>
        <taxon>Actinomycetes</taxon>
        <taxon>Propionibacteriales</taxon>
        <taxon>Propionibacteriaceae</taxon>
        <taxon>Propioniciclava</taxon>
    </lineage>
</organism>
<name>A0A4Q2EHF1_9ACTN</name>
<comment type="caution">
    <text evidence="1">The sequence shown here is derived from an EMBL/GenBank/DDBJ whole genome shotgun (WGS) entry which is preliminary data.</text>
</comment>
<keyword evidence="2" id="KW-1185">Reference proteome</keyword>
<evidence type="ECO:0000313" key="1">
    <source>
        <dbReference type="EMBL" id="RXW32990.1"/>
    </source>
</evidence>